<dbReference type="EMBL" id="LFOD01000039">
    <property type="protein sequence ID" value="KMV14862.1"/>
    <property type="molecule type" value="Genomic_DNA"/>
</dbReference>
<accession>A0A0J8U0N7</accession>
<dbReference type="AlphaFoldDB" id="A0A0J8U0N7"/>
<organism evidence="1 2">
    <name type="scientific">Mycolicibacterium conceptionense</name>
    <dbReference type="NCBI Taxonomy" id="451644"/>
    <lineage>
        <taxon>Bacteria</taxon>
        <taxon>Bacillati</taxon>
        <taxon>Actinomycetota</taxon>
        <taxon>Actinomycetes</taxon>
        <taxon>Mycobacteriales</taxon>
        <taxon>Mycobacteriaceae</taxon>
        <taxon>Mycolicibacterium</taxon>
    </lineage>
</organism>
<sequence length="69" mass="7744">MAVNVWNLQVGDKVREEGKDYDLTVWLVEPPMSAGRAEHWGPNVYAHIRPGGYGVTFDGMTAHRFEAVN</sequence>
<name>A0A0J8U0N7_9MYCO</name>
<dbReference type="Proteomes" id="UP000037594">
    <property type="component" value="Unassembled WGS sequence"/>
</dbReference>
<dbReference type="OrthoDB" id="4762827at2"/>
<evidence type="ECO:0000313" key="2">
    <source>
        <dbReference type="Proteomes" id="UP000037594"/>
    </source>
</evidence>
<dbReference type="RefSeq" id="WP_048896404.1">
    <property type="nucleotide sequence ID" value="NZ_LFOD01000039.1"/>
</dbReference>
<proteinExistence type="predicted"/>
<protein>
    <submittedName>
        <fullName evidence="1">Uncharacterized protein</fullName>
    </submittedName>
</protein>
<gene>
    <name evidence="1" type="ORF">ACT17_28320</name>
</gene>
<comment type="caution">
    <text evidence="1">The sequence shown here is derived from an EMBL/GenBank/DDBJ whole genome shotgun (WGS) entry which is preliminary data.</text>
</comment>
<reference evidence="1 2" key="1">
    <citation type="submission" date="2015-06" db="EMBL/GenBank/DDBJ databases">
        <title>Genome sequence of Mycobacterium conceptionense strain MLE.</title>
        <authorList>
            <person name="Greninger A.L."/>
            <person name="Cunningham G."/>
            <person name="Chiu C.Y."/>
            <person name="Miller S."/>
        </authorList>
    </citation>
    <scope>NUCLEOTIDE SEQUENCE [LARGE SCALE GENOMIC DNA]</scope>
    <source>
        <strain evidence="1 2">MLE</strain>
    </source>
</reference>
<dbReference type="PATRIC" id="fig|451644.5.peg.5804"/>
<evidence type="ECO:0000313" key="1">
    <source>
        <dbReference type="EMBL" id="KMV14862.1"/>
    </source>
</evidence>